<accession>G0LA94</accession>
<organism evidence="2 3">
    <name type="scientific">Zobellia galactanivorans (strain DSM 12802 / CCUG 47099 / CIP 106680 / NCIMB 13871 / Dsij)</name>
    <dbReference type="NCBI Taxonomy" id="63186"/>
    <lineage>
        <taxon>Bacteria</taxon>
        <taxon>Pseudomonadati</taxon>
        <taxon>Bacteroidota</taxon>
        <taxon>Flavobacteriia</taxon>
        <taxon>Flavobacteriales</taxon>
        <taxon>Flavobacteriaceae</taxon>
        <taxon>Zobellia</taxon>
    </lineage>
</organism>
<dbReference type="Proteomes" id="UP000008898">
    <property type="component" value="Chromosome"/>
</dbReference>
<name>G0LA94_ZOBGA</name>
<proteinExistence type="predicted"/>
<dbReference type="AlphaFoldDB" id="G0LA94"/>
<evidence type="ECO:0000256" key="1">
    <source>
        <dbReference type="SAM" id="MobiDB-lite"/>
    </source>
</evidence>
<reference evidence="3" key="1">
    <citation type="submission" date="2009-07" db="EMBL/GenBank/DDBJ databases">
        <title>Complete genome sequence of Zobellia galactanivorans Dsij.</title>
        <authorList>
            <consortium name="Genoscope - CEA"/>
        </authorList>
    </citation>
    <scope>NUCLEOTIDE SEQUENCE [LARGE SCALE GENOMIC DNA]</scope>
    <source>
        <strain evidence="3">DSM 12802 / CCUG 47099 / CIP 106680 / NCIMB 13871 / Dsij</strain>
    </source>
</reference>
<sequence>MHEDSKSNYKLPDTNVKPVKNSTTTGYPLGGIPKTDTLWQN</sequence>
<gene>
    <name evidence="2" type="ordered locus">zobellia_1096</name>
</gene>
<protein>
    <submittedName>
        <fullName evidence="2">Uncharacterized protein</fullName>
    </submittedName>
</protein>
<evidence type="ECO:0000313" key="2">
    <source>
        <dbReference type="EMBL" id="CAZ95154.1"/>
    </source>
</evidence>
<dbReference type="KEGG" id="zga:ZOBELLIA_1096"/>
<evidence type="ECO:0000313" key="3">
    <source>
        <dbReference type="Proteomes" id="UP000008898"/>
    </source>
</evidence>
<keyword evidence="3" id="KW-1185">Reference proteome</keyword>
<dbReference type="HOGENOM" id="CLU_3279151_0_0_10"/>
<feature type="region of interest" description="Disordered" evidence="1">
    <location>
        <begin position="1"/>
        <end position="41"/>
    </location>
</feature>
<reference evidence="2 3" key="2">
    <citation type="journal article" date="2012" name="Environ. Microbiol.">
        <title>Characterization of the first alginolytic operons in a marine bacterium: from their emergence in marine Flavobacteriia to their independent transfers to marine Proteobacteria and human gut Bacteroides.</title>
        <authorList>
            <person name="Thomas F."/>
            <person name="Barbeyron T."/>
            <person name="Tonon T."/>
            <person name="Genicot S."/>
            <person name="Czjzek M."/>
            <person name="Michel G."/>
        </authorList>
    </citation>
    <scope>NUCLEOTIDE SEQUENCE [LARGE SCALE GENOMIC DNA]</scope>
    <source>
        <strain evidence="3">DSM 12802 / CCUG 47099 / CIP 106680 / NCIMB 13871 / Dsij</strain>
    </source>
</reference>
<dbReference type="EMBL" id="FP476056">
    <property type="protein sequence ID" value="CAZ95154.1"/>
    <property type="molecule type" value="Genomic_DNA"/>
</dbReference>